<organism evidence="8 9">
    <name type="scientific">Cyberlindnera fabianii</name>
    <name type="common">Yeast</name>
    <name type="synonym">Hansenula fabianii</name>
    <dbReference type="NCBI Taxonomy" id="36022"/>
    <lineage>
        <taxon>Eukaryota</taxon>
        <taxon>Fungi</taxon>
        <taxon>Dikarya</taxon>
        <taxon>Ascomycota</taxon>
        <taxon>Saccharomycotina</taxon>
        <taxon>Saccharomycetes</taxon>
        <taxon>Phaffomycetales</taxon>
        <taxon>Phaffomycetaceae</taxon>
        <taxon>Cyberlindnera</taxon>
    </lineage>
</organism>
<dbReference type="GO" id="GO:0045944">
    <property type="term" value="P:positive regulation of transcription by RNA polymerase II"/>
    <property type="evidence" value="ECO:0007669"/>
    <property type="project" value="TreeGrafter"/>
</dbReference>
<dbReference type="GO" id="GO:0006351">
    <property type="term" value="P:DNA-templated transcription"/>
    <property type="evidence" value="ECO:0007669"/>
    <property type="project" value="InterPro"/>
</dbReference>
<keyword evidence="5" id="KW-0539">Nucleus</keyword>
<evidence type="ECO:0000256" key="2">
    <source>
        <dbReference type="ARBA" id="ARBA00023015"/>
    </source>
</evidence>
<evidence type="ECO:0000313" key="8">
    <source>
        <dbReference type="EMBL" id="ONH69365.1"/>
    </source>
</evidence>
<name>A0A1V2LCJ7_CYBFA</name>
<evidence type="ECO:0000256" key="1">
    <source>
        <dbReference type="ARBA" id="ARBA00022833"/>
    </source>
</evidence>
<dbReference type="EMBL" id="MPUK01000001">
    <property type="protein sequence ID" value="ONH69365.1"/>
    <property type="molecule type" value="Genomic_DNA"/>
</dbReference>
<dbReference type="Pfam" id="PF04082">
    <property type="entry name" value="Fungal_trans"/>
    <property type="match status" value="1"/>
</dbReference>
<feature type="region of interest" description="Disordered" evidence="6">
    <location>
        <begin position="1"/>
        <end position="26"/>
    </location>
</feature>
<dbReference type="SMART" id="SM00906">
    <property type="entry name" value="Fungal_trans"/>
    <property type="match status" value="1"/>
</dbReference>
<dbReference type="GO" id="GO:0008270">
    <property type="term" value="F:zinc ion binding"/>
    <property type="evidence" value="ECO:0007669"/>
    <property type="project" value="InterPro"/>
</dbReference>
<feature type="non-terminal residue" evidence="8">
    <location>
        <position position="669"/>
    </location>
</feature>
<accession>A0A1V2LCJ7</accession>
<dbReference type="Proteomes" id="UP000189513">
    <property type="component" value="Unassembled WGS sequence"/>
</dbReference>
<dbReference type="GO" id="GO:0005634">
    <property type="term" value="C:nucleus"/>
    <property type="evidence" value="ECO:0007669"/>
    <property type="project" value="TreeGrafter"/>
</dbReference>
<comment type="caution">
    <text evidence="8">The sequence shown here is derived from an EMBL/GenBank/DDBJ whole genome shotgun (WGS) entry which is preliminary data.</text>
</comment>
<dbReference type="InterPro" id="IPR007219">
    <property type="entry name" value="XnlR_reg_dom"/>
</dbReference>
<dbReference type="InterPro" id="IPR050675">
    <property type="entry name" value="OAF3"/>
</dbReference>
<evidence type="ECO:0000256" key="4">
    <source>
        <dbReference type="ARBA" id="ARBA00023163"/>
    </source>
</evidence>
<keyword evidence="9" id="KW-1185">Reference proteome</keyword>
<gene>
    <name evidence="8" type="ORF">BON22_0001</name>
</gene>
<dbReference type="GO" id="GO:0000978">
    <property type="term" value="F:RNA polymerase II cis-regulatory region sequence-specific DNA binding"/>
    <property type="evidence" value="ECO:0007669"/>
    <property type="project" value="TreeGrafter"/>
</dbReference>
<evidence type="ECO:0000256" key="5">
    <source>
        <dbReference type="ARBA" id="ARBA00023242"/>
    </source>
</evidence>
<keyword evidence="4" id="KW-0804">Transcription</keyword>
<dbReference type="PANTHER" id="PTHR31069">
    <property type="entry name" value="OLEATE-ACTIVATED TRANSCRIPTION FACTOR 1-RELATED"/>
    <property type="match status" value="1"/>
</dbReference>
<dbReference type="STRING" id="36022.A0A1V2LCJ7"/>
<dbReference type="CDD" id="cd12148">
    <property type="entry name" value="fungal_TF_MHR"/>
    <property type="match status" value="1"/>
</dbReference>
<evidence type="ECO:0000259" key="7">
    <source>
        <dbReference type="SMART" id="SM00906"/>
    </source>
</evidence>
<evidence type="ECO:0000256" key="6">
    <source>
        <dbReference type="SAM" id="MobiDB-lite"/>
    </source>
</evidence>
<sequence>MSVSMPSSATSMGDSSSSTHLNQTSSHDNVLDSHAIDFFQPYNSLSLKGSSHEDHKPLCSFAIHKKIITQAFFTCYLFLTLKLNSLFIHDLFRDDYRSKHTDGGSKWVILLDTKDETTSLKDTIQRIISDRASLFRMAAFPFMSINDSYEDNVNKTVELVLKHLPSKETIEGYLNFYWNHMWSIRPYIDREMFESDINRIIVRDNQTGKVSLNLSQRSDFAVMASLLIIMRYSYTSMSLISLEELDEKYKSIQKSPISVDLITAAETCLCFYRISRKTTLPIIQAFLFLRAYHRDAPEDGDGIALFQSQNLFGFILQSALQMGLNRDPNNYSQTANNIQEANLRRRLWHSIVTIDAYQSILAGTISTLPDPSVVDVHFPMIVSVDPMEHTERDILIRASALNEMYFKISKMVKLGKRKIIIPKDSKAYYASLALNGGAIAHNLVQACMELQIYFSLCIHYESNSNLNVVFYKKFFEEVVKKGATIYDLSAAYLQGDFKDYVTQAFNFEILPILNSALYRCLSVSLSGILRAYHAQELILTPMHKNKQASSPSAFDQFVKVMTAKCKYMIGLFKSKLAMRYYQSMKATAYLQYAITCLTAHKFKPMNTIIKFLESNDKYDIDEEERMTFSSAKRDDIKKRLQMDKSLINIHAEWMQVSNFTSGANGDQET</sequence>
<proteinExistence type="predicted"/>
<keyword evidence="2" id="KW-0805">Transcription regulation</keyword>
<protein>
    <submittedName>
        <fullName evidence="8">Multidrug resistance regulator 1</fullName>
    </submittedName>
</protein>
<dbReference type="VEuPathDB" id="FungiDB:BON22_0001"/>
<keyword evidence="1" id="KW-0862">Zinc</keyword>
<evidence type="ECO:0000313" key="9">
    <source>
        <dbReference type="Proteomes" id="UP000189513"/>
    </source>
</evidence>
<feature type="domain" description="Xylanolytic transcriptional activator regulatory" evidence="7">
    <location>
        <begin position="308"/>
        <end position="385"/>
    </location>
</feature>
<dbReference type="PANTHER" id="PTHR31069:SF12">
    <property type="entry name" value="TRANSCRIPTION FACTOR DOMAIN-CONTAINING PROTEIN"/>
    <property type="match status" value="1"/>
</dbReference>
<reference evidence="9" key="1">
    <citation type="journal article" date="2017" name="Genome Announc.">
        <title>Genome sequences of Cyberlindnera fabianii 65, Pichia kudriavzevii 129, and Saccharomyces cerevisiae 131 isolated from fermented masau fruits in Zimbabwe.</title>
        <authorList>
            <person name="van Rijswijck I.M.H."/>
            <person name="Derks M.F.L."/>
            <person name="Abee T."/>
            <person name="de Ridder D."/>
            <person name="Smid E.J."/>
        </authorList>
    </citation>
    <scope>NUCLEOTIDE SEQUENCE [LARGE SCALE GENOMIC DNA]</scope>
    <source>
        <strain evidence="9">65</strain>
    </source>
</reference>
<dbReference type="AlphaFoldDB" id="A0A1V2LCJ7"/>
<evidence type="ECO:0000256" key="3">
    <source>
        <dbReference type="ARBA" id="ARBA00023125"/>
    </source>
</evidence>
<dbReference type="GO" id="GO:0000981">
    <property type="term" value="F:DNA-binding transcription factor activity, RNA polymerase II-specific"/>
    <property type="evidence" value="ECO:0007669"/>
    <property type="project" value="TreeGrafter"/>
</dbReference>
<keyword evidence="3" id="KW-0238">DNA-binding</keyword>